<organism evidence="1 2">
    <name type="scientific">Helcococcus bovis</name>
    <dbReference type="NCBI Taxonomy" id="3153252"/>
    <lineage>
        <taxon>Bacteria</taxon>
        <taxon>Bacillati</taxon>
        <taxon>Bacillota</taxon>
        <taxon>Tissierellia</taxon>
        <taxon>Tissierellales</taxon>
        <taxon>Peptoniphilaceae</taxon>
        <taxon>Helcococcus</taxon>
    </lineage>
</organism>
<name>A0ABW9F503_9FIRM</name>
<keyword evidence="2" id="KW-1185">Reference proteome</keyword>
<protein>
    <submittedName>
        <fullName evidence="1">Uncharacterized protein</fullName>
    </submittedName>
</protein>
<dbReference type="EMBL" id="JBFNFH010000003">
    <property type="protein sequence ID" value="MFM1524455.1"/>
    <property type="molecule type" value="Genomic_DNA"/>
</dbReference>
<comment type="caution">
    <text evidence="1">The sequence shown here is derived from an EMBL/GenBank/DDBJ whole genome shotgun (WGS) entry which is preliminary data.</text>
</comment>
<proteinExistence type="predicted"/>
<dbReference type="Proteomes" id="UP001629536">
    <property type="component" value="Unassembled WGS sequence"/>
</dbReference>
<evidence type="ECO:0000313" key="1">
    <source>
        <dbReference type="EMBL" id="MFM1524455.1"/>
    </source>
</evidence>
<dbReference type="RefSeq" id="WP_408126272.1">
    <property type="nucleotide sequence ID" value="NZ_JBFNFH010000003.1"/>
</dbReference>
<evidence type="ECO:0000313" key="2">
    <source>
        <dbReference type="Proteomes" id="UP001629536"/>
    </source>
</evidence>
<accession>A0ABW9F503</accession>
<gene>
    <name evidence="1" type="ORF">ABGF40_02095</name>
</gene>
<reference evidence="1 2" key="1">
    <citation type="journal article" date="2024" name="Front. Microbiol.">
        <title>Pangenomic and biochemical analyses of Helcococcus ovis reveal widespread tetracycline resistance and a novel bacterial species, Helcococcus bovis.</title>
        <authorList>
            <person name="Cunha F."/>
            <person name="Zhai Y."/>
            <person name="Casaro S."/>
            <person name="Jones K.L."/>
            <person name="Hernandez M."/>
            <person name="Bisinotto R.S."/>
            <person name="Kariyawasam S."/>
            <person name="Brown M.B."/>
            <person name="Phillips A."/>
            <person name="Jeong K.C."/>
            <person name="Galvao K.N."/>
        </authorList>
    </citation>
    <scope>NUCLEOTIDE SEQUENCE [LARGE SCALE GENOMIC DNA]</scope>
    <source>
        <strain evidence="1 2">KG197</strain>
    </source>
</reference>
<sequence length="309" mass="36396">MPNTKTHLRELSVALTIGMLKNNIDFSLSDLYDGNFFYSKALEVISNDNLHLAQRIQEFETFSYDNKQIISNGYQLGVAIFNHPHFIFKKSDNIMWLGSDTSKEDPIDILIGKYGFSLKEDSFILENMGLYKLINLFTGSNYKHVHIFKQFSPQEFNEWFNTTWNILVEYLVLNKIWTYDDSQRYKTSIRLNGDKVHFNYSLRDGSKSINKFLDKNSDYSDFEKNTISLIREHAFSKFINKVASKEDEYNNTKRECALIATQNLSSYLMDNLKYEETLARFLRIHEKEYYYAKTTSRGVEIYKVPSRDK</sequence>